<evidence type="ECO:0008006" key="4">
    <source>
        <dbReference type="Google" id="ProtNLM"/>
    </source>
</evidence>
<dbReference type="EMBL" id="CP102173">
    <property type="protein sequence ID" value="UUP15303.1"/>
    <property type="molecule type" value="Genomic_DNA"/>
</dbReference>
<feature type="transmembrane region" description="Helical" evidence="1">
    <location>
        <begin position="26"/>
        <end position="43"/>
    </location>
</feature>
<gene>
    <name evidence="2" type="ORF">NQV15_08325</name>
</gene>
<organism evidence="2 3">
    <name type="scientific">Aeromicrobium wangtongii</name>
    <dbReference type="NCBI Taxonomy" id="2969247"/>
    <lineage>
        <taxon>Bacteria</taxon>
        <taxon>Bacillati</taxon>
        <taxon>Actinomycetota</taxon>
        <taxon>Actinomycetes</taxon>
        <taxon>Propionibacteriales</taxon>
        <taxon>Nocardioidaceae</taxon>
        <taxon>Aeromicrobium</taxon>
    </lineage>
</organism>
<keyword evidence="3" id="KW-1185">Reference proteome</keyword>
<protein>
    <recommendedName>
        <fullName evidence="4">PH domain-containing protein</fullName>
    </recommendedName>
</protein>
<feature type="transmembrane region" description="Helical" evidence="1">
    <location>
        <begin position="178"/>
        <end position="199"/>
    </location>
</feature>
<evidence type="ECO:0000313" key="3">
    <source>
        <dbReference type="Proteomes" id="UP001316184"/>
    </source>
</evidence>
<evidence type="ECO:0000313" key="2">
    <source>
        <dbReference type="EMBL" id="UUP15303.1"/>
    </source>
</evidence>
<keyword evidence="1" id="KW-0812">Transmembrane</keyword>
<sequence>MPNQPVTELRPDASEYLRGLRSRGKWLLPVLAIFGVRAAFAVKEGGFEAFLAGMIVLAVVGGVAAAVVHIRTSVMRLTPGGIEHDGFFVRRRSIATDRATGLLAPMGEQLSAPTVDVLVVRAADGATIRIAGGLWTREDLEHIAHHAGVPIERDEIGGKEFERRVPGSIPLRFRRPAVFGLTFGVLLCAAVVVGVWLWFDLNDVPMGAS</sequence>
<proteinExistence type="predicted"/>
<dbReference type="Proteomes" id="UP001316184">
    <property type="component" value="Chromosome"/>
</dbReference>
<name>A0ABY5MDS5_9ACTN</name>
<reference evidence="2 3" key="1">
    <citation type="submission" date="2022-08" db="EMBL/GenBank/DDBJ databases">
        <title>novel species in genus Aeromicrobium.</title>
        <authorList>
            <person name="Ye L."/>
        </authorList>
    </citation>
    <scope>NUCLEOTIDE SEQUENCE [LARGE SCALE GENOMIC DNA]</scope>
    <source>
        <strain evidence="3">zg-Y1379</strain>
    </source>
</reference>
<dbReference type="RefSeq" id="WP_232399358.1">
    <property type="nucleotide sequence ID" value="NZ_CP102173.1"/>
</dbReference>
<keyword evidence="1" id="KW-0472">Membrane</keyword>
<feature type="transmembrane region" description="Helical" evidence="1">
    <location>
        <begin position="49"/>
        <end position="68"/>
    </location>
</feature>
<keyword evidence="1" id="KW-1133">Transmembrane helix</keyword>
<accession>A0ABY5MDS5</accession>
<evidence type="ECO:0000256" key="1">
    <source>
        <dbReference type="SAM" id="Phobius"/>
    </source>
</evidence>